<dbReference type="AlphaFoldDB" id="A0A9J6ZT42"/>
<keyword evidence="1" id="KW-0472">Membrane</keyword>
<evidence type="ECO:0000313" key="2">
    <source>
        <dbReference type="EMBL" id="URW80919.1"/>
    </source>
</evidence>
<proteinExistence type="predicted"/>
<dbReference type="RefSeq" id="WP_250725415.1">
    <property type="nucleotide sequence ID" value="NZ_CP098400.1"/>
</dbReference>
<organism evidence="2 3">
    <name type="scientific">Xiashengella succiniciproducens</name>
    <dbReference type="NCBI Taxonomy" id="2949635"/>
    <lineage>
        <taxon>Bacteria</taxon>
        <taxon>Pseudomonadati</taxon>
        <taxon>Bacteroidota</taxon>
        <taxon>Bacteroidia</taxon>
        <taxon>Marinilabiliales</taxon>
        <taxon>Marinilabiliaceae</taxon>
        <taxon>Xiashengella</taxon>
    </lineage>
</organism>
<gene>
    <name evidence="2" type="ORF">M9189_06085</name>
</gene>
<feature type="transmembrane region" description="Helical" evidence="1">
    <location>
        <begin position="165"/>
        <end position="191"/>
    </location>
</feature>
<name>A0A9J6ZT42_9BACT</name>
<sequence length="211" mass="23700">MWIDDQQVLAAKLDYVSGIAVFDEILDGKTLKEIDAVIHLEKYPKGLLFKIARGFGGIITHPFPVAKNEIKQVVLAESTESSGKLTFDLTDGNKIEFDIKKGKLWEVKDFFKEIKLNYEIEKTKKPVIPTEKKPVSTQKHGVPTLISFFVPGVGQLIKGHIMKAIGIWVIGGLVGFFLWWTFIAPFIVWVWNVYDAYNSNADWGAGDARAS</sequence>
<accession>A0A9J6ZT42</accession>
<evidence type="ECO:0008006" key="4">
    <source>
        <dbReference type="Google" id="ProtNLM"/>
    </source>
</evidence>
<dbReference type="Proteomes" id="UP001056426">
    <property type="component" value="Chromosome"/>
</dbReference>
<keyword evidence="1" id="KW-1133">Transmembrane helix</keyword>
<keyword evidence="3" id="KW-1185">Reference proteome</keyword>
<keyword evidence="1" id="KW-0812">Transmembrane</keyword>
<dbReference type="EMBL" id="CP098400">
    <property type="protein sequence ID" value="URW80919.1"/>
    <property type="molecule type" value="Genomic_DNA"/>
</dbReference>
<evidence type="ECO:0000256" key="1">
    <source>
        <dbReference type="SAM" id="Phobius"/>
    </source>
</evidence>
<evidence type="ECO:0000313" key="3">
    <source>
        <dbReference type="Proteomes" id="UP001056426"/>
    </source>
</evidence>
<reference evidence="2" key="2">
    <citation type="submission" date="2022-06" db="EMBL/GenBank/DDBJ databases">
        <title>Xiashengella guii gen. nov. sp. nov., a bacterium isolated form anaerobic digestion tank.</title>
        <authorList>
            <person name="Huang H."/>
        </authorList>
    </citation>
    <scope>NUCLEOTIDE SEQUENCE</scope>
    <source>
        <strain evidence="2">Ai-910</strain>
    </source>
</reference>
<protein>
    <recommendedName>
        <fullName evidence="4">TM2 domain-containing protein</fullName>
    </recommendedName>
</protein>
<reference evidence="2" key="1">
    <citation type="submission" date="2022-05" db="EMBL/GenBank/DDBJ databases">
        <authorList>
            <person name="Sun X."/>
        </authorList>
    </citation>
    <scope>NUCLEOTIDE SEQUENCE</scope>
    <source>
        <strain evidence="2">Ai-910</strain>
    </source>
</reference>
<dbReference type="KEGG" id="alkq:M9189_06085"/>